<keyword evidence="1" id="KW-0812">Transmembrane</keyword>
<gene>
    <name evidence="2" type="ORF">ATO10_14414</name>
</gene>
<keyword evidence="1" id="KW-1133">Transmembrane helix</keyword>
<reference evidence="2 3" key="1">
    <citation type="submission" date="2013-04" db="EMBL/GenBank/DDBJ databases">
        <title>Shimia sp. 22II-S11-Z10 Genome Sequencing.</title>
        <authorList>
            <person name="Lai Q."/>
            <person name="Li G."/>
            <person name="Shao Z."/>
        </authorList>
    </citation>
    <scope>NUCLEOTIDE SEQUENCE [LARGE SCALE GENOMIC DNA]</scope>
    <source>
        <strain evidence="3">22II-S11-Z10</strain>
    </source>
</reference>
<keyword evidence="3" id="KW-1185">Reference proteome</keyword>
<dbReference type="eggNOG" id="ENOG5032P1D">
    <property type="taxonomic scope" value="Bacteria"/>
</dbReference>
<sequence length="169" mass="18936">MFFELIATFVAGLGAAGMVHLLNVVSGRRLPRWLMPAGAGLAMLGFTIWSEYNWAERTTESMPEGLVVVSEVEKSWWWKPWTYARPQVVRLMTADLATVRTNPETPDIKLVSLYLFARWNQPAEVIQLVDCAKANWAFATPEAVANPEEDGVWRALDQDDSLYGALCTS</sequence>
<dbReference type="AlphaFoldDB" id="A0A058ZHD1"/>
<keyword evidence="1" id="KW-0472">Membrane</keyword>
<comment type="caution">
    <text evidence="2">The sequence shown here is derived from an EMBL/GenBank/DDBJ whole genome shotgun (WGS) entry which is preliminary data.</text>
</comment>
<dbReference type="STRING" id="1461693.ATO10_14414"/>
<organism evidence="2 3">
    <name type="scientific">Actibacterium atlanticum</name>
    <dbReference type="NCBI Taxonomy" id="1461693"/>
    <lineage>
        <taxon>Bacteria</taxon>
        <taxon>Pseudomonadati</taxon>
        <taxon>Pseudomonadota</taxon>
        <taxon>Alphaproteobacteria</taxon>
        <taxon>Rhodobacterales</taxon>
        <taxon>Roseobacteraceae</taxon>
        <taxon>Actibacterium</taxon>
    </lineage>
</organism>
<dbReference type="EMBL" id="AQQY01000012">
    <property type="protein sequence ID" value="KCV81003.1"/>
    <property type="molecule type" value="Genomic_DNA"/>
</dbReference>
<evidence type="ECO:0000256" key="1">
    <source>
        <dbReference type="SAM" id="Phobius"/>
    </source>
</evidence>
<feature type="transmembrane region" description="Helical" evidence="1">
    <location>
        <begin position="6"/>
        <end position="26"/>
    </location>
</feature>
<dbReference type="Proteomes" id="UP000024836">
    <property type="component" value="Unassembled WGS sequence"/>
</dbReference>
<proteinExistence type="predicted"/>
<accession>A0A058ZHD1</accession>
<name>A0A058ZHD1_9RHOB</name>
<dbReference type="RefSeq" id="WP_035252896.1">
    <property type="nucleotide sequence ID" value="NZ_AQQY01000012.1"/>
</dbReference>
<evidence type="ECO:0000313" key="2">
    <source>
        <dbReference type="EMBL" id="KCV81003.1"/>
    </source>
</evidence>
<evidence type="ECO:0000313" key="3">
    <source>
        <dbReference type="Proteomes" id="UP000024836"/>
    </source>
</evidence>
<protein>
    <submittedName>
        <fullName evidence="2">Uncharacterized protein</fullName>
    </submittedName>
</protein>